<organism evidence="9 10">
    <name type="scientific">Actinotalea fermentans</name>
    <dbReference type="NCBI Taxonomy" id="43671"/>
    <lineage>
        <taxon>Bacteria</taxon>
        <taxon>Bacillati</taxon>
        <taxon>Actinomycetota</taxon>
        <taxon>Actinomycetes</taxon>
        <taxon>Micrococcales</taxon>
        <taxon>Cellulomonadaceae</taxon>
        <taxon>Actinotalea</taxon>
    </lineage>
</organism>
<comment type="cofactor">
    <cofactor evidence="1">
        <name>FAD</name>
        <dbReference type="ChEBI" id="CHEBI:57692"/>
    </cofactor>
</comment>
<reference evidence="9 10" key="1">
    <citation type="submission" date="2019-07" db="EMBL/GenBank/DDBJ databases">
        <title>Whole genome shotgun sequence of Actinotalea fermentans NBRC 105374.</title>
        <authorList>
            <person name="Hosoyama A."/>
            <person name="Uohara A."/>
            <person name="Ohji S."/>
            <person name="Ichikawa N."/>
        </authorList>
    </citation>
    <scope>NUCLEOTIDE SEQUENCE [LARGE SCALE GENOMIC DNA]</scope>
    <source>
        <strain evidence="9 10">NBRC 105374</strain>
    </source>
</reference>
<accession>A0A511YT72</accession>
<dbReference type="Gene3D" id="3.40.50.620">
    <property type="entry name" value="HUPs"/>
    <property type="match status" value="1"/>
</dbReference>
<dbReference type="Pfam" id="PF01012">
    <property type="entry name" value="ETF"/>
    <property type="match status" value="1"/>
</dbReference>
<comment type="caution">
    <text evidence="9">The sequence shown here is derived from an EMBL/GenBank/DDBJ whole genome shotgun (WGS) entry which is preliminary data.</text>
</comment>
<keyword evidence="6" id="KW-0249">Electron transport</keyword>
<dbReference type="AlphaFoldDB" id="A0A511YT72"/>
<dbReference type="GO" id="GO:0009055">
    <property type="term" value="F:electron transfer activity"/>
    <property type="evidence" value="ECO:0007669"/>
    <property type="project" value="InterPro"/>
</dbReference>
<evidence type="ECO:0000256" key="5">
    <source>
        <dbReference type="ARBA" id="ARBA00022448"/>
    </source>
</evidence>
<protein>
    <recommendedName>
        <fullName evidence="4">Electron transfer flavoprotein subunit beta</fullName>
    </recommendedName>
</protein>
<evidence type="ECO:0000313" key="10">
    <source>
        <dbReference type="Proteomes" id="UP000321484"/>
    </source>
</evidence>
<dbReference type="InterPro" id="IPR012255">
    <property type="entry name" value="ETF_b"/>
</dbReference>
<evidence type="ECO:0000256" key="2">
    <source>
        <dbReference type="ARBA" id="ARBA00007557"/>
    </source>
</evidence>
<dbReference type="InterPro" id="IPR014729">
    <property type="entry name" value="Rossmann-like_a/b/a_fold"/>
</dbReference>
<evidence type="ECO:0000256" key="7">
    <source>
        <dbReference type="ARBA" id="ARBA00025649"/>
    </source>
</evidence>
<dbReference type="PANTHER" id="PTHR21294">
    <property type="entry name" value="ELECTRON TRANSFER FLAVOPROTEIN BETA-SUBUNIT"/>
    <property type="match status" value="1"/>
</dbReference>
<evidence type="ECO:0000259" key="8">
    <source>
        <dbReference type="SMART" id="SM00893"/>
    </source>
</evidence>
<evidence type="ECO:0000256" key="4">
    <source>
        <dbReference type="ARBA" id="ARBA00016797"/>
    </source>
</evidence>
<dbReference type="PANTHER" id="PTHR21294:SF8">
    <property type="entry name" value="ELECTRON TRANSFER FLAVOPROTEIN SUBUNIT BETA"/>
    <property type="match status" value="1"/>
</dbReference>
<evidence type="ECO:0000256" key="6">
    <source>
        <dbReference type="ARBA" id="ARBA00022982"/>
    </source>
</evidence>
<dbReference type="SMART" id="SM00893">
    <property type="entry name" value="ETF"/>
    <property type="match status" value="1"/>
</dbReference>
<gene>
    <name evidence="9" type="ORF">AFE02nite_01320</name>
</gene>
<comment type="function">
    <text evidence="7">The electron transfer flavoprotein serves as a specific electron acceptor for other dehydrogenases. It transfers the electrons to the main respiratory chain via ETF-ubiquinone oxidoreductase (ETF dehydrogenase).</text>
</comment>
<evidence type="ECO:0000313" key="9">
    <source>
        <dbReference type="EMBL" id="GEN78398.1"/>
    </source>
</evidence>
<keyword evidence="5" id="KW-0813">Transport</keyword>
<name>A0A511YT72_9CELL</name>
<dbReference type="InterPro" id="IPR014730">
    <property type="entry name" value="ETF_a/b_N"/>
</dbReference>
<dbReference type="PIRSF" id="PIRSF000090">
    <property type="entry name" value="Beta-ETF"/>
    <property type="match status" value="1"/>
</dbReference>
<dbReference type="InterPro" id="IPR033948">
    <property type="entry name" value="ETF_beta_N"/>
</dbReference>
<comment type="subunit">
    <text evidence="3">Heterodimer of an alpha and a beta subunit.</text>
</comment>
<evidence type="ECO:0000256" key="1">
    <source>
        <dbReference type="ARBA" id="ARBA00001974"/>
    </source>
</evidence>
<evidence type="ECO:0000256" key="3">
    <source>
        <dbReference type="ARBA" id="ARBA00011355"/>
    </source>
</evidence>
<sequence>MCVKHVPDLQGERRFTDAGRVDREGADGTLNELDENAVEAALRLVEAHGGDVTVLTMGPDDAEDAVRRGLQMGAHRAVRVTDDALAGSDAFGTAHALAAAVRRLGEEAPVDLVVTGMAALDGLMSVVPTLLAAELDLPQLTLAAHLEAAEGDGATVLRVRRDLDHVSEVLEAALPALVSVTDQANEARYPAFAGIMAARKATVDVWTVADLGLDPARLGDAGARTRVIEATERPAREGVLVTDTGDAGVRLAGYLAENGLLA</sequence>
<dbReference type="CDD" id="cd01714">
    <property type="entry name" value="ETF_beta"/>
    <property type="match status" value="1"/>
</dbReference>
<comment type="similarity">
    <text evidence="2">Belongs to the ETF beta-subunit/FixA family.</text>
</comment>
<dbReference type="SUPFAM" id="SSF52402">
    <property type="entry name" value="Adenine nucleotide alpha hydrolases-like"/>
    <property type="match status" value="1"/>
</dbReference>
<dbReference type="EMBL" id="BJYK01000001">
    <property type="protein sequence ID" value="GEN78398.1"/>
    <property type="molecule type" value="Genomic_DNA"/>
</dbReference>
<feature type="domain" description="Electron transfer flavoprotein alpha/beta-subunit N-terminal" evidence="8">
    <location>
        <begin position="18"/>
        <end position="215"/>
    </location>
</feature>
<dbReference type="Proteomes" id="UP000321484">
    <property type="component" value="Unassembled WGS sequence"/>
</dbReference>
<proteinExistence type="inferred from homology"/>
<keyword evidence="10" id="KW-1185">Reference proteome</keyword>
<dbReference type="GO" id="GO:0005829">
    <property type="term" value="C:cytosol"/>
    <property type="evidence" value="ECO:0007669"/>
    <property type="project" value="TreeGrafter"/>
</dbReference>